<comment type="caution">
    <text evidence="1">The sequence shown here is derived from an EMBL/GenBank/DDBJ whole genome shotgun (WGS) entry which is preliminary data.</text>
</comment>
<dbReference type="EMBL" id="JAJSOW010000001">
    <property type="protein sequence ID" value="KAI9200010.1"/>
    <property type="molecule type" value="Genomic_DNA"/>
</dbReference>
<sequence>MGKKDLETDGCSVAVPGVPHMGVYHQLMCPGNGDLRRSDALLLMAANGIKRILPIIAKQRWKSTEPSNGSSKLSNPLAESRLNQLAGIARHSNR</sequence>
<name>A0AAD5P530_ACENE</name>
<organism evidence="1 2">
    <name type="scientific">Acer negundo</name>
    <name type="common">Box elder</name>
    <dbReference type="NCBI Taxonomy" id="4023"/>
    <lineage>
        <taxon>Eukaryota</taxon>
        <taxon>Viridiplantae</taxon>
        <taxon>Streptophyta</taxon>
        <taxon>Embryophyta</taxon>
        <taxon>Tracheophyta</taxon>
        <taxon>Spermatophyta</taxon>
        <taxon>Magnoliopsida</taxon>
        <taxon>eudicotyledons</taxon>
        <taxon>Gunneridae</taxon>
        <taxon>Pentapetalae</taxon>
        <taxon>rosids</taxon>
        <taxon>malvids</taxon>
        <taxon>Sapindales</taxon>
        <taxon>Sapindaceae</taxon>
        <taxon>Hippocastanoideae</taxon>
        <taxon>Acereae</taxon>
        <taxon>Acer</taxon>
    </lineage>
</organism>
<dbReference type="AlphaFoldDB" id="A0AAD5P530"/>
<proteinExistence type="predicted"/>
<gene>
    <name evidence="1" type="ORF">LWI28_001453</name>
</gene>
<evidence type="ECO:0000313" key="2">
    <source>
        <dbReference type="Proteomes" id="UP001064489"/>
    </source>
</evidence>
<accession>A0AAD5P530</accession>
<evidence type="ECO:0000313" key="1">
    <source>
        <dbReference type="EMBL" id="KAI9200010.1"/>
    </source>
</evidence>
<reference evidence="1" key="2">
    <citation type="submission" date="2023-02" db="EMBL/GenBank/DDBJ databases">
        <authorList>
            <person name="Swenson N.G."/>
            <person name="Wegrzyn J.L."/>
            <person name="Mcevoy S.L."/>
        </authorList>
    </citation>
    <scope>NUCLEOTIDE SEQUENCE</scope>
    <source>
        <strain evidence="1">91603</strain>
        <tissue evidence="1">Leaf</tissue>
    </source>
</reference>
<protein>
    <submittedName>
        <fullName evidence="1">Uncharacterized protein</fullName>
    </submittedName>
</protein>
<reference evidence="1" key="1">
    <citation type="journal article" date="2022" name="Plant J.">
        <title>Strategies of tolerance reflected in two North American maple genomes.</title>
        <authorList>
            <person name="McEvoy S.L."/>
            <person name="Sezen U.U."/>
            <person name="Trouern-Trend A."/>
            <person name="McMahon S.M."/>
            <person name="Schaberg P.G."/>
            <person name="Yang J."/>
            <person name="Wegrzyn J.L."/>
            <person name="Swenson N.G."/>
        </authorList>
    </citation>
    <scope>NUCLEOTIDE SEQUENCE</scope>
    <source>
        <strain evidence="1">91603</strain>
    </source>
</reference>
<keyword evidence="2" id="KW-1185">Reference proteome</keyword>
<dbReference type="Proteomes" id="UP001064489">
    <property type="component" value="Chromosome 9"/>
</dbReference>